<proteinExistence type="predicted"/>
<sequence length="500" mass="53752">MITVHLRINDAATGKPTPVRLRITGPNDTYFAPFGRLTEFATGRNEDVGGNLCVGRDQYAYIDGACEIRLPTGVPLRVRASKGPEYAALDETVVLGPGQMALRFAVARISDVRATGWHPGDTRVHFLSPHAAALEAAAEDVAVVNLLATVQTVSWLDGHAFPSVPNITAFSGQRPALQTDTASVVVNTLNTHPVLGQVGLLNCHRTVYPLSFGGSEDTDDWSVTDWCQQCHRKKGLAVWVSPFGTDCSEALIALILGNIDAIEYDAHPRKRPLLPWYYHLLNAGIVTPLVGGSGKDSNMIPVGAVRTYARLPLDVPPSYGAWIEAVRSGHCFATNGPLLTFEVNGHGPGETVDVPASESVVSVKATATSGTAFEKLDLIADGKVIATAMATQEGTGWSATLDCDHKVEESGWLAARCSGSAGAALFPSLPAFAHTSPVTVRVAGNPLPRRQDAVNPLTRAVERTREWIEQHGRFADEKWKRQLLARCDEALVRLKEPPAR</sequence>
<dbReference type="Proteomes" id="UP000214646">
    <property type="component" value="Unassembled WGS sequence"/>
</dbReference>
<comment type="caution">
    <text evidence="1">The sequence shown here is derived from an EMBL/GenBank/DDBJ whole genome shotgun (WGS) entry which is preliminary data.</text>
</comment>
<keyword evidence="2" id="KW-1185">Reference proteome</keyword>
<dbReference type="AlphaFoldDB" id="A0A225D5Z1"/>
<evidence type="ECO:0000313" key="1">
    <source>
        <dbReference type="EMBL" id="OWK35054.1"/>
    </source>
</evidence>
<reference evidence="2" key="1">
    <citation type="submission" date="2017-06" db="EMBL/GenBank/DDBJ databases">
        <title>Genome analysis of Fimbriiglobus ruber SP5, the first member of the order Planctomycetales with confirmed chitinolytic capability.</title>
        <authorList>
            <person name="Ravin N.V."/>
            <person name="Rakitin A.L."/>
            <person name="Ivanova A.A."/>
            <person name="Beletsky A.V."/>
            <person name="Kulichevskaya I.S."/>
            <person name="Mardanov A.V."/>
            <person name="Dedysh S.N."/>
        </authorList>
    </citation>
    <scope>NUCLEOTIDE SEQUENCE [LARGE SCALE GENOMIC DNA]</scope>
    <source>
        <strain evidence="2">SP5</strain>
    </source>
</reference>
<organism evidence="1 2">
    <name type="scientific">Fimbriiglobus ruber</name>
    <dbReference type="NCBI Taxonomy" id="1908690"/>
    <lineage>
        <taxon>Bacteria</taxon>
        <taxon>Pseudomonadati</taxon>
        <taxon>Planctomycetota</taxon>
        <taxon>Planctomycetia</taxon>
        <taxon>Gemmatales</taxon>
        <taxon>Gemmataceae</taxon>
        <taxon>Fimbriiglobus</taxon>
    </lineage>
</organism>
<accession>A0A225D5Z1</accession>
<dbReference type="OrthoDB" id="249168at2"/>
<gene>
    <name evidence="1" type="ORF">FRUB_09896</name>
</gene>
<evidence type="ECO:0000313" key="2">
    <source>
        <dbReference type="Proteomes" id="UP000214646"/>
    </source>
</evidence>
<dbReference type="EMBL" id="NIDE01000019">
    <property type="protein sequence ID" value="OWK35054.1"/>
    <property type="molecule type" value="Genomic_DNA"/>
</dbReference>
<name>A0A225D5Z1_9BACT</name>
<dbReference type="RefSeq" id="WP_088260255.1">
    <property type="nucleotide sequence ID" value="NZ_NIDE01000019.1"/>
</dbReference>
<dbReference type="NCBIfam" id="NF038032">
    <property type="entry name" value="CehA_McbA_metalo"/>
    <property type="match status" value="1"/>
</dbReference>
<protein>
    <submittedName>
        <fullName evidence="1">Uncharacterized protein</fullName>
    </submittedName>
</protein>